<dbReference type="GO" id="GO:0032196">
    <property type="term" value="P:transposition"/>
    <property type="evidence" value="ECO:0007669"/>
    <property type="project" value="InterPro"/>
</dbReference>
<protein>
    <submittedName>
        <fullName evidence="2">Uncharacterized protein</fullName>
    </submittedName>
</protein>
<reference evidence="2 3" key="1">
    <citation type="submission" date="2019-11" db="EMBL/GenBank/DDBJ databases">
        <title>Whole genome sequence of Oryza granulata.</title>
        <authorList>
            <person name="Li W."/>
        </authorList>
    </citation>
    <scope>NUCLEOTIDE SEQUENCE [LARGE SCALE GENOMIC DNA]</scope>
    <source>
        <strain evidence="3">cv. Menghai</strain>
        <tissue evidence="2">Leaf</tissue>
    </source>
</reference>
<dbReference type="EMBL" id="SPHZ02000002">
    <property type="protein sequence ID" value="KAF0929464.1"/>
    <property type="molecule type" value="Genomic_DNA"/>
</dbReference>
<dbReference type="PANTHER" id="PTHR33157">
    <property type="entry name" value="AUTONOMOUS TRANSPOSABLE ELEMENT EN-1 MOSAIC PROTEIN-RELATED"/>
    <property type="match status" value="1"/>
</dbReference>
<feature type="region of interest" description="Disordered" evidence="1">
    <location>
        <begin position="1"/>
        <end position="64"/>
    </location>
</feature>
<accession>A0A6G1EXV9</accession>
<dbReference type="AlphaFoldDB" id="A0A6G1EXV9"/>
<feature type="compositionally biased region" description="Polar residues" evidence="1">
    <location>
        <begin position="20"/>
        <end position="34"/>
    </location>
</feature>
<proteinExistence type="predicted"/>
<evidence type="ECO:0000313" key="2">
    <source>
        <dbReference type="EMBL" id="KAF0929464.1"/>
    </source>
</evidence>
<dbReference type="Proteomes" id="UP000479710">
    <property type="component" value="Unassembled WGS sequence"/>
</dbReference>
<evidence type="ECO:0000313" key="3">
    <source>
        <dbReference type="Proteomes" id="UP000479710"/>
    </source>
</evidence>
<sequence length="210" mass="23196">MQIMNLLHKALNSKKGPAARSSNRTNSDGANSRSIPPRTKSACDGSDSHRSMPPTTNSESVPANGAISRADVEMQGNRHEQEYLDGFIEWAGEEAWPLLYCHWSGDQFLQKRKKAQESRLKCENDAWNRGGSRPYTETQQWLEYNYGPEKATGVNTFAVMKSGAKNIDSSGSSVPMLFEKIGEEPPPDEDLMSPLHVQNANKCSSSQASC</sequence>
<dbReference type="PANTHER" id="PTHR33157:SF5">
    <property type="entry name" value="OS09G0314100 PROTEIN"/>
    <property type="match status" value="1"/>
</dbReference>
<keyword evidence="3" id="KW-1185">Reference proteome</keyword>
<organism evidence="2 3">
    <name type="scientific">Oryza meyeriana var. granulata</name>
    <dbReference type="NCBI Taxonomy" id="110450"/>
    <lineage>
        <taxon>Eukaryota</taxon>
        <taxon>Viridiplantae</taxon>
        <taxon>Streptophyta</taxon>
        <taxon>Embryophyta</taxon>
        <taxon>Tracheophyta</taxon>
        <taxon>Spermatophyta</taxon>
        <taxon>Magnoliopsida</taxon>
        <taxon>Liliopsida</taxon>
        <taxon>Poales</taxon>
        <taxon>Poaceae</taxon>
        <taxon>BOP clade</taxon>
        <taxon>Oryzoideae</taxon>
        <taxon>Oryzeae</taxon>
        <taxon>Oryzinae</taxon>
        <taxon>Oryza</taxon>
        <taxon>Oryza meyeriana</taxon>
    </lineage>
</organism>
<name>A0A6G1EXV9_9ORYZ</name>
<dbReference type="OrthoDB" id="696191at2759"/>
<dbReference type="InterPro" id="IPR039266">
    <property type="entry name" value="EN-1/SPM"/>
</dbReference>
<gene>
    <name evidence="2" type="ORF">E2562_021565</name>
</gene>
<comment type="caution">
    <text evidence="2">The sequence shown here is derived from an EMBL/GenBank/DDBJ whole genome shotgun (WGS) entry which is preliminary data.</text>
</comment>
<evidence type="ECO:0000256" key="1">
    <source>
        <dbReference type="SAM" id="MobiDB-lite"/>
    </source>
</evidence>